<dbReference type="Gene3D" id="3.40.190.10">
    <property type="entry name" value="Periplasmic binding protein-like II"/>
    <property type="match status" value="2"/>
</dbReference>
<dbReference type="Proteomes" id="UP001195660">
    <property type="component" value="Unassembled WGS sequence"/>
</dbReference>
<keyword evidence="6" id="KW-1185">Reference proteome</keyword>
<keyword evidence="2" id="KW-0812">Transmembrane</keyword>
<sequence>MSKLFLLSIAFWVSLAGAQAPLQVRFAPEKDYGPFIYQDERGQIRGLSWDILQAIAEPAALQIQTLPANTLAIILEQAKQGQIDLISSLRPTAERAEYLSFTHPYVAVPAVLIARNDGAIVDLISLKGKSVAVGKGYAVESYVREKFPAIEWLAVNDDRQALLLLKQGKVDALVADIASVIFIAKSEQYQQWRVVQNLGFQYQLSFAYPKARIEIGQRINQALLNMPLAQREALLARWLNPEQIKSAIPYSALLKYSAGVFVILALMCACWLWRRRGSSA</sequence>
<keyword evidence="2" id="KW-0472">Membrane</keyword>
<gene>
    <name evidence="5" type="ORF">GM173_03895</name>
</gene>
<keyword evidence="2" id="KW-1133">Transmembrane helix</keyword>
<evidence type="ECO:0000259" key="4">
    <source>
        <dbReference type="SMART" id="SM00062"/>
    </source>
</evidence>
<accession>A0ABS2C993</accession>
<feature type="domain" description="Solute-binding protein family 3/N-terminal" evidence="4">
    <location>
        <begin position="23"/>
        <end position="242"/>
    </location>
</feature>
<dbReference type="InterPro" id="IPR001638">
    <property type="entry name" value="Solute-binding_3/MltF_N"/>
</dbReference>
<keyword evidence="1 3" id="KW-0732">Signal</keyword>
<protein>
    <submittedName>
        <fullName evidence="5">Transporter substrate-binding domain-containing protein</fullName>
    </submittedName>
</protein>
<reference evidence="5 6" key="1">
    <citation type="submission" date="2019-11" db="EMBL/GenBank/DDBJ databases">
        <title>Novel Deefgea species.</title>
        <authorList>
            <person name="Han J.-H."/>
        </authorList>
    </citation>
    <scope>NUCLEOTIDE SEQUENCE [LARGE SCALE GENOMIC DNA]</scope>
    <source>
        <strain evidence="5 6">LMG 24817</strain>
    </source>
</reference>
<evidence type="ECO:0000313" key="5">
    <source>
        <dbReference type="EMBL" id="MBM5570720.1"/>
    </source>
</evidence>
<dbReference type="RefSeq" id="WP_203570000.1">
    <property type="nucleotide sequence ID" value="NZ_WOFE01000001.1"/>
</dbReference>
<name>A0ABS2C993_9NEIS</name>
<proteinExistence type="predicted"/>
<dbReference type="SUPFAM" id="SSF53850">
    <property type="entry name" value="Periplasmic binding protein-like II"/>
    <property type="match status" value="1"/>
</dbReference>
<evidence type="ECO:0000256" key="2">
    <source>
        <dbReference type="SAM" id="Phobius"/>
    </source>
</evidence>
<comment type="caution">
    <text evidence="5">The sequence shown here is derived from an EMBL/GenBank/DDBJ whole genome shotgun (WGS) entry which is preliminary data.</text>
</comment>
<organism evidence="5 6">
    <name type="scientific">Deefgea chitinilytica</name>
    <dbReference type="NCBI Taxonomy" id="570276"/>
    <lineage>
        <taxon>Bacteria</taxon>
        <taxon>Pseudomonadati</taxon>
        <taxon>Pseudomonadota</taxon>
        <taxon>Betaproteobacteria</taxon>
        <taxon>Neisseriales</taxon>
        <taxon>Chitinibacteraceae</taxon>
        <taxon>Deefgea</taxon>
    </lineage>
</organism>
<dbReference type="CDD" id="cd01007">
    <property type="entry name" value="PBP2_BvgS_HisK_like"/>
    <property type="match status" value="1"/>
</dbReference>
<dbReference type="Pfam" id="PF00497">
    <property type="entry name" value="SBP_bac_3"/>
    <property type="match status" value="1"/>
</dbReference>
<feature type="signal peptide" evidence="3">
    <location>
        <begin position="1"/>
        <end position="18"/>
    </location>
</feature>
<evidence type="ECO:0000256" key="1">
    <source>
        <dbReference type="ARBA" id="ARBA00022729"/>
    </source>
</evidence>
<evidence type="ECO:0000256" key="3">
    <source>
        <dbReference type="SAM" id="SignalP"/>
    </source>
</evidence>
<dbReference type="EMBL" id="WOFE01000001">
    <property type="protein sequence ID" value="MBM5570720.1"/>
    <property type="molecule type" value="Genomic_DNA"/>
</dbReference>
<feature type="chain" id="PRO_5045205007" evidence="3">
    <location>
        <begin position="19"/>
        <end position="280"/>
    </location>
</feature>
<dbReference type="PANTHER" id="PTHR35936">
    <property type="entry name" value="MEMBRANE-BOUND LYTIC MUREIN TRANSGLYCOSYLASE F"/>
    <property type="match status" value="1"/>
</dbReference>
<dbReference type="SMART" id="SM00062">
    <property type="entry name" value="PBPb"/>
    <property type="match status" value="1"/>
</dbReference>
<feature type="transmembrane region" description="Helical" evidence="2">
    <location>
        <begin position="253"/>
        <end position="273"/>
    </location>
</feature>
<evidence type="ECO:0000313" key="6">
    <source>
        <dbReference type="Proteomes" id="UP001195660"/>
    </source>
</evidence>